<sequence>MAPLEMEQVATISHSAQTQCNTPVASGQTLPAGFPSVLGSPMSWLGSQYADASSYAVLLSSEDLAELQNALLQFKSLELDGDLVDRTNFPLPTLSKKLKAMQHEVYNGRGFALLRGLDVNQYSVDDLTIIYLGIQCYIGNRFGRQDKRGNMIVHIVADNSSPINANHHRHSTAPIKGGEEEAVADKNKTFHNEESGDVISWLTRSTAASGGKCIIASAHTIYNILAATRPDLIRVLARSDWPFALPKFHCRPVLQHHDGRMMLNFGRAALLGSASHPRPATLPALSALQVEALDAIEAVARATQLEMTTAAGDVHFVNNFAVLHRREGFVNGPAAREKRHLVRMRLRDDDLGWAVPDALRDEWTQAFGDAGAKVWHVEPMPEGFFPLRLQAN</sequence>
<proteinExistence type="predicted"/>
<evidence type="ECO:0000256" key="1">
    <source>
        <dbReference type="ARBA" id="ARBA00023002"/>
    </source>
</evidence>
<dbReference type="PANTHER" id="PTHR10696">
    <property type="entry name" value="GAMMA-BUTYROBETAINE HYDROXYLASE-RELATED"/>
    <property type="match status" value="1"/>
</dbReference>
<dbReference type="InterPro" id="IPR042098">
    <property type="entry name" value="TauD-like_sf"/>
</dbReference>
<dbReference type="PANTHER" id="PTHR10696:SF49">
    <property type="entry name" value="TAUD_TFDA-LIKE DOMAIN-CONTAINING PROTEIN"/>
    <property type="match status" value="1"/>
</dbReference>
<evidence type="ECO:0000313" key="4">
    <source>
        <dbReference type="Proteomes" id="UP000323067"/>
    </source>
</evidence>
<protein>
    <submittedName>
        <fullName evidence="3">Family oxidoreductase</fullName>
    </submittedName>
</protein>
<dbReference type="EMBL" id="CP023322">
    <property type="protein sequence ID" value="ATY59140.1"/>
    <property type="molecule type" value="Genomic_DNA"/>
</dbReference>
<accession>A0A2H4S7Q6</accession>
<dbReference type="OrthoDB" id="5224680at2759"/>
<gene>
    <name evidence="3" type="ORF">A9K55_003603</name>
</gene>
<dbReference type="VEuPathDB" id="FungiDB:CCM_06256"/>
<dbReference type="VEuPathDB" id="FungiDB:A9K55_003603"/>
<name>A0A2H4S7Q6_CORMI</name>
<feature type="domain" description="Cyclic nucleotide-binding" evidence="2">
    <location>
        <begin position="265"/>
        <end position="294"/>
    </location>
</feature>
<dbReference type="PROSITE" id="PS50042">
    <property type="entry name" value="CNMP_BINDING_3"/>
    <property type="match status" value="1"/>
</dbReference>
<dbReference type="Gene3D" id="3.60.130.10">
    <property type="entry name" value="Clavaminate synthase-like"/>
    <property type="match status" value="1"/>
</dbReference>
<evidence type="ECO:0000259" key="2">
    <source>
        <dbReference type="PROSITE" id="PS50042"/>
    </source>
</evidence>
<keyword evidence="1" id="KW-0560">Oxidoreductase</keyword>
<evidence type="ECO:0000313" key="3">
    <source>
        <dbReference type="EMBL" id="ATY59140.1"/>
    </source>
</evidence>
<organism evidence="3 4">
    <name type="scientific">Cordyceps militaris</name>
    <name type="common">Caterpillar fungus</name>
    <name type="synonym">Clavaria militaris</name>
    <dbReference type="NCBI Taxonomy" id="73501"/>
    <lineage>
        <taxon>Eukaryota</taxon>
        <taxon>Fungi</taxon>
        <taxon>Dikarya</taxon>
        <taxon>Ascomycota</taxon>
        <taxon>Pezizomycotina</taxon>
        <taxon>Sordariomycetes</taxon>
        <taxon>Hypocreomycetidae</taxon>
        <taxon>Hypocreales</taxon>
        <taxon>Cordycipitaceae</taxon>
        <taxon>Cordyceps</taxon>
    </lineage>
</organism>
<dbReference type="Proteomes" id="UP000323067">
    <property type="component" value="Chromosome iv"/>
</dbReference>
<dbReference type="SUPFAM" id="SSF51197">
    <property type="entry name" value="Clavaminate synthase-like"/>
    <property type="match status" value="1"/>
</dbReference>
<dbReference type="Pfam" id="PF02668">
    <property type="entry name" value="TauD"/>
    <property type="match status" value="1"/>
</dbReference>
<dbReference type="InterPro" id="IPR000595">
    <property type="entry name" value="cNMP-bd_dom"/>
</dbReference>
<dbReference type="GO" id="GO:0016491">
    <property type="term" value="F:oxidoreductase activity"/>
    <property type="evidence" value="ECO:0007669"/>
    <property type="project" value="UniProtKB-KW"/>
</dbReference>
<dbReference type="InterPro" id="IPR003819">
    <property type="entry name" value="TauD/TfdA-like"/>
</dbReference>
<dbReference type="AlphaFoldDB" id="A0A2H4S7Q6"/>
<reference evidence="3 4" key="1">
    <citation type="journal article" date="2017" name="BMC Genomics">
        <title>Chromosome level assembly and secondary metabolite potential of the parasitic fungus Cordyceps militaris.</title>
        <authorList>
            <person name="Kramer G.J."/>
            <person name="Nodwell J.R."/>
        </authorList>
    </citation>
    <scope>NUCLEOTIDE SEQUENCE [LARGE SCALE GENOMIC DNA]</scope>
    <source>
        <strain evidence="3 4">ATCC 34164</strain>
    </source>
</reference>
<dbReference type="InterPro" id="IPR050411">
    <property type="entry name" value="AlphaKG_dependent_hydroxylases"/>
</dbReference>